<dbReference type="STRING" id="158190.SpiGrapes_1735"/>
<dbReference type="AlphaFoldDB" id="G8QXH0"/>
<reference evidence="3 4" key="1">
    <citation type="submission" date="2011-11" db="EMBL/GenBank/DDBJ databases">
        <title>Complete sequence of Spirochaeta sp. grapes.</title>
        <authorList>
            <consortium name="US DOE Joint Genome Institute"/>
            <person name="Lucas S."/>
            <person name="Han J."/>
            <person name="Lapidus A."/>
            <person name="Cheng J.-F."/>
            <person name="Goodwin L."/>
            <person name="Pitluck S."/>
            <person name="Peters L."/>
            <person name="Ovchinnikova G."/>
            <person name="Munk A.C."/>
            <person name="Detter J.C."/>
            <person name="Han C."/>
            <person name="Tapia R."/>
            <person name="Land M."/>
            <person name="Hauser L."/>
            <person name="Kyrpides N."/>
            <person name="Ivanova N."/>
            <person name="Pagani I."/>
            <person name="Ritalahtilisa K."/>
            <person name="Loeffler F."/>
            <person name="Woyke T."/>
        </authorList>
    </citation>
    <scope>NUCLEOTIDE SEQUENCE [LARGE SCALE GENOMIC DNA]</scope>
    <source>
        <strain evidence="4">ATCC BAA-1885 / DSM 22778 / Grapes</strain>
    </source>
</reference>
<accession>G8QXH0</accession>
<dbReference type="eggNOG" id="COG3681">
    <property type="taxonomic scope" value="Bacteria"/>
</dbReference>
<evidence type="ECO:0000313" key="4">
    <source>
        <dbReference type="Proteomes" id="UP000005632"/>
    </source>
</evidence>
<gene>
    <name evidence="3" type="ordered locus">SpiGrapes_1735</name>
</gene>
<dbReference type="InterPro" id="IPR021144">
    <property type="entry name" value="UPF0597"/>
</dbReference>
<organism evidence="3 4">
    <name type="scientific">Sphaerochaeta pleomorpha (strain ATCC BAA-1885 / DSM 22778 / Grapes)</name>
    <dbReference type="NCBI Taxonomy" id="158190"/>
    <lineage>
        <taxon>Bacteria</taxon>
        <taxon>Pseudomonadati</taxon>
        <taxon>Spirochaetota</taxon>
        <taxon>Spirochaetia</taxon>
        <taxon>Spirochaetales</taxon>
        <taxon>Sphaerochaetaceae</taxon>
        <taxon>Sphaerochaeta</taxon>
    </lineage>
</organism>
<dbReference type="HAMAP" id="MF_01845">
    <property type="entry name" value="UPF0597"/>
    <property type="match status" value="1"/>
</dbReference>
<dbReference type="PIRSF" id="PIRSF006054">
    <property type="entry name" value="UCP006054"/>
    <property type="match status" value="1"/>
</dbReference>
<feature type="domain" description="Serine dehydratase-like alpha subunit" evidence="2">
    <location>
        <begin position="89"/>
        <end position="422"/>
    </location>
</feature>
<dbReference type="PANTHER" id="PTHR30501:SF2">
    <property type="entry name" value="UPF0597 PROTEIN YHAM"/>
    <property type="match status" value="1"/>
</dbReference>
<dbReference type="PANTHER" id="PTHR30501">
    <property type="entry name" value="UPF0597 PROTEIN YHAM"/>
    <property type="match status" value="1"/>
</dbReference>
<evidence type="ECO:0000256" key="1">
    <source>
        <dbReference type="HAMAP-Rule" id="MF_01845"/>
    </source>
</evidence>
<dbReference type="Proteomes" id="UP000005632">
    <property type="component" value="Chromosome"/>
</dbReference>
<proteinExistence type="inferred from homology"/>
<name>G8QXH0_SPHPG</name>
<dbReference type="HOGENOM" id="CLU_051840_0_0_12"/>
<dbReference type="Pfam" id="PF03313">
    <property type="entry name" value="SDH_alpha"/>
    <property type="match status" value="1"/>
</dbReference>
<dbReference type="GO" id="GO:0019450">
    <property type="term" value="P:L-cysteine catabolic process to pyruvate"/>
    <property type="evidence" value="ECO:0007669"/>
    <property type="project" value="TreeGrafter"/>
</dbReference>
<evidence type="ECO:0000313" key="3">
    <source>
        <dbReference type="EMBL" id="AEV29533.1"/>
    </source>
</evidence>
<evidence type="ECO:0000259" key="2">
    <source>
        <dbReference type="Pfam" id="PF03313"/>
    </source>
</evidence>
<dbReference type="EMBL" id="CP003155">
    <property type="protein sequence ID" value="AEV29533.1"/>
    <property type="molecule type" value="Genomic_DNA"/>
</dbReference>
<protein>
    <recommendedName>
        <fullName evidence="1">UPF0597 protein SpiGrapes_1735</fullName>
    </recommendedName>
</protein>
<dbReference type="RefSeq" id="WP_014270376.1">
    <property type="nucleotide sequence ID" value="NC_016633.1"/>
</dbReference>
<dbReference type="KEGG" id="sgp:SpiGrapes_1735"/>
<comment type="similarity">
    <text evidence="1">Belongs to the UPF0597 family.</text>
</comment>
<dbReference type="InterPro" id="IPR005130">
    <property type="entry name" value="Ser_deHydtase-like_asu"/>
</dbReference>
<sequence length="429" mass="45684">MMDTDIYEAYVALLKMELQPALGCTEPIAIAYAAAKARETLGAMPDKISVACSGNIVKNVQGVVVPNCEGLRGIDVAATLGVVGGNPESGLEVLKEVSSEDVKKTRSLLREGFCTCLLSSNENNLFIRVYACNASDSAAVEITTHHTNITLIEKNDTILFSKEIKEDDDNVFEKYAAFLNVKDIVEFADTVKVDDIKSVLEREIEYNAAISKEGLTGKWGLGVGKSLLKFYDKNDVRTRACAAAAAGSDARMGGCSMPVIINSGSGNQGMTVSLPVMEYAKELKSSHEELLRALALSNLISMQEKNQLGSLSAFCGAVCAGTAAGCGIAYLHGGRQQEISNVITNCLADIGGVVCDGAKASCASKIATAVKSGIFAFEMGMKENKSFINGDGLVKSNADNTIKSFGRMGRIGMKSTDREILNIMMEKEN</sequence>
<dbReference type="GO" id="GO:0080146">
    <property type="term" value="F:L-cysteine desulfhydrase activity"/>
    <property type="evidence" value="ECO:0007669"/>
    <property type="project" value="TreeGrafter"/>
</dbReference>
<keyword evidence="4" id="KW-1185">Reference proteome</keyword>